<name>A0ABW1MPS6_9ACTN</name>
<feature type="compositionally biased region" description="Acidic residues" evidence="1">
    <location>
        <begin position="215"/>
        <end position="264"/>
    </location>
</feature>
<gene>
    <name evidence="2" type="ORF">ACFP4F_25090</name>
</gene>
<sequence>MSDAAQPSAAEVRAAAEAVKAALDRHLDAVERRSGEDDAAVYAAFDELAAAAEAYDELLYDTYDEVTPFEIPGSDGLPAYAGPEEPSALSVLIRRDYTVVEPQRLLSQAQRIADLDPGSATEPGAAQSPSRPGGNAAAAVVGSSVHAALGVLFGEYEPDEIASRHKEFGLEEGDSTLWVAAAEEPPEPGEWLAAPFEQADPQRVVCRFDVSSVFDEELDFEDERDEVDEVDEDVADDESVEDDEDVDVASEEDVDTEGDEDSEGDNGANGARRGNGNSRGGTAADPELEVIDRER</sequence>
<keyword evidence="3" id="KW-1185">Reference proteome</keyword>
<evidence type="ECO:0000313" key="2">
    <source>
        <dbReference type="EMBL" id="MFC6065794.1"/>
    </source>
</evidence>
<comment type="caution">
    <text evidence="2">The sequence shown here is derived from an EMBL/GenBank/DDBJ whole genome shotgun (WGS) entry which is preliminary data.</text>
</comment>
<dbReference type="RefSeq" id="WP_078649513.1">
    <property type="nucleotide sequence ID" value="NZ_JBHSPX010000007.1"/>
</dbReference>
<accession>A0ABW1MPS6</accession>
<feature type="region of interest" description="Disordered" evidence="1">
    <location>
        <begin position="112"/>
        <end position="136"/>
    </location>
</feature>
<feature type="compositionally biased region" description="Low complexity" evidence="1">
    <location>
        <begin position="265"/>
        <end position="284"/>
    </location>
</feature>
<feature type="region of interest" description="Disordered" evidence="1">
    <location>
        <begin position="215"/>
        <end position="295"/>
    </location>
</feature>
<dbReference type="Proteomes" id="UP001596139">
    <property type="component" value="Unassembled WGS sequence"/>
</dbReference>
<proteinExistence type="predicted"/>
<evidence type="ECO:0000256" key="1">
    <source>
        <dbReference type="SAM" id="MobiDB-lite"/>
    </source>
</evidence>
<protein>
    <recommendedName>
        <fullName evidence="4">DNA primase</fullName>
    </recommendedName>
</protein>
<evidence type="ECO:0008006" key="4">
    <source>
        <dbReference type="Google" id="ProtNLM"/>
    </source>
</evidence>
<reference evidence="3" key="1">
    <citation type="journal article" date="2019" name="Int. J. Syst. Evol. Microbiol.">
        <title>The Global Catalogue of Microorganisms (GCM) 10K type strain sequencing project: providing services to taxonomists for standard genome sequencing and annotation.</title>
        <authorList>
            <consortium name="The Broad Institute Genomics Platform"/>
            <consortium name="The Broad Institute Genome Sequencing Center for Infectious Disease"/>
            <person name="Wu L."/>
            <person name="Ma J."/>
        </authorList>
    </citation>
    <scope>NUCLEOTIDE SEQUENCE [LARGE SCALE GENOMIC DNA]</scope>
    <source>
        <strain evidence="3">CGMCC 1.15180</strain>
    </source>
</reference>
<dbReference type="EMBL" id="JBHSPX010000007">
    <property type="protein sequence ID" value="MFC6065794.1"/>
    <property type="molecule type" value="Genomic_DNA"/>
</dbReference>
<organism evidence="2 3">
    <name type="scientific">Streptomyces ochraceiscleroticus</name>
    <dbReference type="NCBI Taxonomy" id="47761"/>
    <lineage>
        <taxon>Bacteria</taxon>
        <taxon>Bacillati</taxon>
        <taxon>Actinomycetota</taxon>
        <taxon>Actinomycetes</taxon>
        <taxon>Kitasatosporales</taxon>
        <taxon>Streptomycetaceae</taxon>
        <taxon>Streptomyces</taxon>
    </lineage>
</organism>
<evidence type="ECO:0000313" key="3">
    <source>
        <dbReference type="Proteomes" id="UP001596139"/>
    </source>
</evidence>